<dbReference type="EMBL" id="JAYWLC010000003">
    <property type="protein sequence ID" value="MER5171180.1"/>
    <property type="molecule type" value="Genomic_DNA"/>
</dbReference>
<dbReference type="Proteomes" id="UP001438953">
    <property type="component" value="Unassembled WGS sequence"/>
</dbReference>
<keyword evidence="2" id="KW-0238">DNA-binding</keyword>
<dbReference type="Gene3D" id="1.10.10.60">
    <property type="entry name" value="Homeodomain-like"/>
    <property type="match status" value="1"/>
</dbReference>
<protein>
    <submittedName>
        <fullName evidence="5">AraC family transcriptional regulator</fullName>
    </submittedName>
</protein>
<keyword evidence="1" id="KW-0805">Transcription regulation</keyword>
<proteinExistence type="predicted"/>
<dbReference type="SMART" id="SM00342">
    <property type="entry name" value="HTH_ARAC"/>
    <property type="match status" value="1"/>
</dbReference>
<gene>
    <name evidence="5" type="ORF">VSX56_05260</name>
</gene>
<feature type="domain" description="HTH araC/xylS-type" evidence="4">
    <location>
        <begin position="219"/>
        <end position="317"/>
    </location>
</feature>
<dbReference type="InterPro" id="IPR018060">
    <property type="entry name" value="HTH_AraC"/>
</dbReference>
<organism evidence="5 6">
    <name type="scientific">Thioclava kandeliae</name>
    <dbReference type="NCBI Taxonomy" id="3070818"/>
    <lineage>
        <taxon>Bacteria</taxon>
        <taxon>Pseudomonadati</taxon>
        <taxon>Pseudomonadota</taxon>
        <taxon>Alphaproteobacteria</taxon>
        <taxon>Rhodobacterales</taxon>
        <taxon>Paracoccaceae</taxon>
        <taxon>Thioclava</taxon>
    </lineage>
</organism>
<sequence length="318" mass="35025">MFDGNMGALRKLLARHGLDSRVLEDGYAPVSLQAYLGLFEEAAEILGDPNLGLRLGAKVRPGSFGPMGLRAAHCATILQGLESLARYSAALQGGTQVTLEQDAPHASLRYMITAPHQSPQRQDSEFTLAGICALIRRGYDLRWRPLEVHFSHPAPDPPAQIERWFEAPVLFSQPANMLLIDMQAATRVMREEDPDLLDLIDRHLAGLIEEAGRGQSLAHQVRALVMLMLGVKPVTLESVARQLQTSPRTLQRNLAAEGRSLKAIVQDYREERARLLLADGTTSIETIAATLGYADGTAFWRAYKGWTGQSPTAMKRRP</sequence>
<dbReference type="PANTHER" id="PTHR47894">
    <property type="entry name" value="HTH-TYPE TRANSCRIPTIONAL REGULATOR GADX"/>
    <property type="match status" value="1"/>
</dbReference>
<dbReference type="PANTHER" id="PTHR47894:SF4">
    <property type="entry name" value="HTH-TYPE TRANSCRIPTIONAL REGULATOR GADX"/>
    <property type="match status" value="1"/>
</dbReference>
<dbReference type="InterPro" id="IPR032687">
    <property type="entry name" value="AraC-type_N"/>
</dbReference>
<dbReference type="Pfam" id="PF12625">
    <property type="entry name" value="Arabinose_bd"/>
    <property type="match status" value="1"/>
</dbReference>
<evidence type="ECO:0000256" key="3">
    <source>
        <dbReference type="ARBA" id="ARBA00023163"/>
    </source>
</evidence>
<evidence type="ECO:0000313" key="6">
    <source>
        <dbReference type="Proteomes" id="UP001438953"/>
    </source>
</evidence>
<dbReference type="InterPro" id="IPR009057">
    <property type="entry name" value="Homeodomain-like_sf"/>
</dbReference>
<keyword evidence="3" id="KW-0804">Transcription</keyword>
<reference evidence="5 6" key="1">
    <citation type="submission" date="2024-06" db="EMBL/GenBank/DDBJ databases">
        <title>Thioclava kandeliae sp. nov. from a rhizosphere soil sample of Kandelia candel in a mangrove.</title>
        <authorList>
            <person name="Mu T."/>
        </authorList>
    </citation>
    <scope>NUCLEOTIDE SEQUENCE [LARGE SCALE GENOMIC DNA]</scope>
    <source>
        <strain evidence="5 6">CPCC 100088</strain>
    </source>
</reference>
<evidence type="ECO:0000256" key="1">
    <source>
        <dbReference type="ARBA" id="ARBA00023015"/>
    </source>
</evidence>
<dbReference type="RefSeq" id="WP_339114566.1">
    <property type="nucleotide sequence ID" value="NZ_JAYWLC010000003.1"/>
</dbReference>
<comment type="caution">
    <text evidence="5">The sequence shown here is derived from an EMBL/GenBank/DDBJ whole genome shotgun (WGS) entry which is preliminary data.</text>
</comment>
<dbReference type="SUPFAM" id="SSF46689">
    <property type="entry name" value="Homeodomain-like"/>
    <property type="match status" value="1"/>
</dbReference>
<evidence type="ECO:0000259" key="4">
    <source>
        <dbReference type="PROSITE" id="PS01124"/>
    </source>
</evidence>
<accession>A0ABV1SE59</accession>
<name>A0ABV1SE59_9RHOB</name>
<evidence type="ECO:0000256" key="2">
    <source>
        <dbReference type="ARBA" id="ARBA00023125"/>
    </source>
</evidence>
<evidence type="ECO:0000313" key="5">
    <source>
        <dbReference type="EMBL" id="MER5171180.1"/>
    </source>
</evidence>
<dbReference type="PROSITE" id="PS01124">
    <property type="entry name" value="HTH_ARAC_FAMILY_2"/>
    <property type="match status" value="1"/>
</dbReference>
<keyword evidence="6" id="KW-1185">Reference proteome</keyword>
<dbReference type="Pfam" id="PF12833">
    <property type="entry name" value="HTH_18"/>
    <property type="match status" value="1"/>
</dbReference>